<dbReference type="InterPro" id="IPR024084">
    <property type="entry name" value="IsoPropMal-DH-like_dom"/>
</dbReference>
<evidence type="ECO:0000313" key="5">
    <source>
        <dbReference type="Proteomes" id="UP000681356"/>
    </source>
</evidence>
<dbReference type="EMBL" id="JAGTUU010000009">
    <property type="protein sequence ID" value="MBS0126347.1"/>
    <property type="molecule type" value="Genomic_DNA"/>
</dbReference>
<sequence>MLDTAKSRAGCLAFRGGRLLKRIAILAGDGIGPEISQATQRVLQAVSDHHSLGLTFHPVTVGFDALRKHGSTFPDAAMQEIQTCDGIVLGPVSHNAYPPRDDGGLNPSGELRKRLDLYGNIRPARSRAGIPPRAGVPLDLIVVRENTEGFYADRNMVQGPGEMLVTEDVAIAMRKITRPACMRIAREAFRIAKGRSGRVTAVHKANVMRTSCGLFLECCRQIAAENPEIAYQEQLVDAMCALLVRAPDQHDVIVTTNMFGDILSDLASELSGSLGLAASLNAGEDRAMAQAQHGSAPDIAGQDIANPASLIGSAAMLLDWMGRRLQDKALGTAAVAIEAALEAVLSVPEQRTRDLGGKNGTAAFTDAVIAELGRGGA</sequence>
<dbReference type="Pfam" id="PF00180">
    <property type="entry name" value="Iso_dh"/>
    <property type="match status" value="1"/>
</dbReference>
<keyword evidence="2" id="KW-0560">Oxidoreductase</keyword>
<dbReference type="GO" id="GO:0004449">
    <property type="term" value="F:isocitrate dehydrogenase (NAD+) activity"/>
    <property type="evidence" value="ECO:0007669"/>
    <property type="project" value="TreeGrafter"/>
</dbReference>
<dbReference type="SMART" id="SM01329">
    <property type="entry name" value="Iso_dh"/>
    <property type="match status" value="1"/>
</dbReference>
<accession>A0A8J8B9C9</accession>
<evidence type="ECO:0000256" key="1">
    <source>
        <dbReference type="ARBA" id="ARBA00007769"/>
    </source>
</evidence>
<dbReference type="PROSITE" id="PS00470">
    <property type="entry name" value="IDH_IMDH"/>
    <property type="match status" value="1"/>
</dbReference>
<proteinExistence type="inferred from homology"/>
<dbReference type="SUPFAM" id="SSF53659">
    <property type="entry name" value="Isocitrate/Isopropylmalate dehydrogenase-like"/>
    <property type="match status" value="1"/>
</dbReference>
<dbReference type="PANTHER" id="PTHR11835">
    <property type="entry name" value="DECARBOXYLATING DEHYDROGENASES-ISOCITRATE, ISOPROPYLMALATE, TARTRATE"/>
    <property type="match status" value="1"/>
</dbReference>
<evidence type="ECO:0000313" key="4">
    <source>
        <dbReference type="EMBL" id="MBS0126347.1"/>
    </source>
</evidence>
<dbReference type="Proteomes" id="UP000681356">
    <property type="component" value="Unassembled WGS sequence"/>
</dbReference>
<dbReference type="Gene3D" id="3.40.718.10">
    <property type="entry name" value="Isopropylmalate Dehydrogenase"/>
    <property type="match status" value="1"/>
</dbReference>
<name>A0A8J8B9C9_9RHOB</name>
<dbReference type="PANTHER" id="PTHR11835:SF34">
    <property type="entry name" value="ISOCITRATE DEHYDROGENASE [NAD] SUBUNIT ALPHA, MITOCHONDRIAL"/>
    <property type="match status" value="1"/>
</dbReference>
<dbReference type="InterPro" id="IPR019818">
    <property type="entry name" value="IsoCit/isopropylmalate_DH_CS"/>
</dbReference>
<organism evidence="4 5">
    <name type="scientific">Thetidibacter halocola</name>
    <dbReference type="NCBI Taxonomy" id="2827239"/>
    <lineage>
        <taxon>Bacteria</taxon>
        <taxon>Pseudomonadati</taxon>
        <taxon>Pseudomonadota</taxon>
        <taxon>Alphaproteobacteria</taxon>
        <taxon>Rhodobacterales</taxon>
        <taxon>Roseobacteraceae</taxon>
        <taxon>Thetidibacter</taxon>
    </lineage>
</organism>
<evidence type="ECO:0000259" key="3">
    <source>
        <dbReference type="SMART" id="SM01329"/>
    </source>
</evidence>
<reference evidence="4" key="1">
    <citation type="submission" date="2021-04" db="EMBL/GenBank/DDBJ databases">
        <authorList>
            <person name="Yoon J."/>
        </authorList>
    </citation>
    <scope>NUCLEOTIDE SEQUENCE</scope>
    <source>
        <strain evidence="4">KMU-90</strain>
    </source>
</reference>
<evidence type="ECO:0000256" key="2">
    <source>
        <dbReference type="ARBA" id="ARBA00023002"/>
    </source>
</evidence>
<dbReference type="GO" id="GO:0006102">
    <property type="term" value="P:isocitrate metabolic process"/>
    <property type="evidence" value="ECO:0007669"/>
    <property type="project" value="TreeGrafter"/>
</dbReference>
<dbReference type="AlphaFoldDB" id="A0A8J8B9C9"/>
<dbReference type="GO" id="GO:0051287">
    <property type="term" value="F:NAD binding"/>
    <property type="evidence" value="ECO:0007669"/>
    <property type="project" value="InterPro"/>
</dbReference>
<dbReference type="GO" id="GO:0006099">
    <property type="term" value="P:tricarboxylic acid cycle"/>
    <property type="evidence" value="ECO:0007669"/>
    <property type="project" value="TreeGrafter"/>
</dbReference>
<gene>
    <name evidence="4" type="ORF">KB874_19880</name>
</gene>
<keyword evidence="5" id="KW-1185">Reference proteome</keyword>
<protein>
    <submittedName>
        <fullName evidence="4">Isocitrate/isopropylmalate dehydrogenase family protein</fullName>
    </submittedName>
</protein>
<dbReference type="GO" id="GO:0000287">
    <property type="term" value="F:magnesium ion binding"/>
    <property type="evidence" value="ECO:0007669"/>
    <property type="project" value="InterPro"/>
</dbReference>
<feature type="domain" description="Isopropylmalate dehydrogenase-like" evidence="3">
    <location>
        <begin position="22"/>
        <end position="368"/>
    </location>
</feature>
<comment type="caution">
    <text evidence="4">The sequence shown here is derived from an EMBL/GenBank/DDBJ whole genome shotgun (WGS) entry which is preliminary data.</text>
</comment>
<comment type="similarity">
    <text evidence="1">Belongs to the isocitrate and isopropylmalate dehydrogenases family.</text>
</comment>